<dbReference type="OrthoDB" id="9909311at2759"/>
<reference evidence="3" key="1">
    <citation type="journal article" date="2020" name="Fungal Divers.">
        <title>Resolving the Mortierellaceae phylogeny through synthesis of multi-gene phylogenetics and phylogenomics.</title>
        <authorList>
            <person name="Vandepol N."/>
            <person name="Liber J."/>
            <person name="Desiro A."/>
            <person name="Na H."/>
            <person name="Kennedy M."/>
            <person name="Barry K."/>
            <person name="Grigoriev I.V."/>
            <person name="Miller A.N."/>
            <person name="O'Donnell K."/>
            <person name="Stajich J.E."/>
            <person name="Bonito G."/>
        </authorList>
    </citation>
    <scope>NUCLEOTIDE SEQUENCE</scope>
    <source>
        <strain evidence="3">MES-2147</strain>
    </source>
</reference>
<gene>
    <name evidence="3" type="ORF">BGZ65_007276</name>
</gene>
<dbReference type="EMBL" id="JAAAHW010004169">
    <property type="protein sequence ID" value="KAF9977735.1"/>
    <property type="molecule type" value="Genomic_DNA"/>
</dbReference>
<feature type="region of interest" description="Disordered" evidence="1">
    <location>
        <begin position="1"/>
        <end position="37"/>
    </location>
</feature>
<keyword evidence="4" id="KW-1185">Reference proteome</keyword>
<dbReference type="InterPro" id="IPR009057">
    <property type="entry name" value="Homeodomain-like_sf"/>
</dbReference>
<accession>A0A9P6M881</accession>
<dbReference type="SUPFAM" id="SSF46689">
    <property type="entry name" value="Homeodomain-like"/>
    <property type="match status" value="1"/>
</dbReference>
<organism evidence="3 4">
    <name type="scientific">Modicella reniformis</name>
    <dbReference type="NCBI Taxonomy" id="1440133"/>
    <lineage>
        <taxon>Eukaryota</taxon>
        <taxon>Fungi</taxon>
        <taxon>Fungi incertae sedis</taxon>
        <taxon>Mucoromycota</taxon>
        <taxon>Mortierellomycotina</taxon>
        <taxon>Mortierellomycetes</taxon>
        <taxon>Mortierellales</taxon>
        <taxon>Mortierellaceae</taxon>
        <taxon>Modicella</taxon>
    </lineage>
</organism>
<dbReference type="GO" id="GO:0003677">
    <property type="term" value="F:DNA binding"/>
    <property type="evidence" value="ECO:0007669"/>
    <property type="project" value="InterPro"/>
</dbReference>
<evidence type="ECO:0000313" key="4">
    <source>
        <dbReference type="Proteomes" id="UP000749646"/>
    </source>
</evidence>
<feature type="domain" description="HTH psq-type" evidence="2">
    <location>
        <begin position="184"/>
        <end position="235"/>
    </location>
</feature>
<feature type="compositionally biased region" description="Basic and acidic residues" evidence="1">
    <location>
        <begin position="164"/>
        <end position="174"/>
    </location>
</feature>
<dbReference type="Proteomes" id="UP000749646">
    <property type="component" value="Unassembled WGS sequence"/>
</dbReference>
<sequence length="264" mass="30149">MAQVENPEMDTDNSSTLPCLADPSTTRNELHSQGHALPGNTGFPIQAAYFTPQSAEIGATSGEQYVFDPSILQLSVNSPYASGPTSTDPMPEYVDSLLLQQHHLSLDRLFVHPKFLPLTTDPQQIFMMQQMIQQQRLEITQLQRRLQNALLQQWQWPNPTTRRGNREEDEHQIGEDTNNQSKVKRSRNPPTVQQKLKIIAYREENPNKSMTEIGRRFGVPRSTVYGIIRDKDILKQPELRAHSFVLYCTDITAQEHSTFCPNHL</sequence>
<dbReference type="Pfam" id="PF04218">
    <property type="entry name" value="CENP-B_N"/>
    <property type="match status" value="1"/>
</dbReference>
<feature type="region of interest" description="Disordered" evidence="1">
    <location>
        <begin position="157"/>
        <end position="191"/>
    </location>
</feature>
<proteinExistence type="predicted"/>
<feature type="compositionally biased region" description="Polar residues" evidence="1">
    <location>
        <begin position="12"/>
        <end position="27"/>
    </location>
</feature>
<dbReference type="AlphaFoldDB" id="A0A9P6M881"/>
<protein>
    <recommendedName>
        <fullName evidence="2">HTH psq-type domain-containing protein</fullName>
    </recommendedName>
</protein>
<name>A0A9P6M881_9FUNG</name>
<evidence type="ECO:0000313" key="3">
    <source>
        <dbReference type="EMBL" id="KAF9977735.1"/>
    </source>
</evidence>
<evidence type="ECO:0000259" key="2">
    <source>
        <dbReference type="Pfam" id="PF04218"/>
    </source>
</evidence>
<dbReference type="InterPro" id="IPR007889">
    <property type="entry name" value="HTH_Psq"/>
</dbReference>
<comment type="caution">
    <text evidence="3">The sequence shown here is derived from an EMBL/GenBank/DDBJ whole genome shotgun (WGS) entry which is preliminary data.</text>
</comment>
<evidence type="ECO:0000256" key="1">
    <source>
        <dbReference type="SAM" id="MobiDB-lite"/>
    </source>
</evidence>
<dbReference type="Gene3D" id="1.10.10.60">
    <property type="entry name" value="Homeodomain-like"/>
    <property type="match status" value="1"/>
</dbReference>